<organism evidence="1 2">
    <name type="scientific">Kryptobacter tengchongensis</name>
    <dbReference type="NCBI Taxonomy" id="1643429"/>
    <lineage>
        <taxon>Bacteria</taxon>
        <taxon>Pseudomonadati</taxon>
        <taxon>Candidatus Kryptoniota</taxon>
        <taxon>Candidatus Kryptobacter</taxon>
    </lineage>
</organism>
<proteinExistence type="predicted"/>
<keyword evidence="2" id="KW-1185">Reference proteome</keyword>
<evidence type="ECO:0000313" key="1">
    <source>
        <dbReference type="EMBL" id="CUS97363.1"/>
    </source>
</evidence>
<dbReference type="RefSeq" id="WP_072149746.1">
    <property type="nucleotide sequence ID" value="NZ_CZVU01000006.1"/>
</dbReference>
<protein>
    <recommendedName>
        <fullName evidence="3">Restriction endonuclease DdeI</fullName>
    </recommendedName>
</protein>
<sequence>MTFQKIDGIIKHYDRVIKGVDKKAKLSKKRAYGGVLRAEKGRLVEEITKKLIKIAWEDILNQSSKNLQFISQKFQIPIRNEYIERLNDEELKRYILENKKDYFYEYKPDIVVSISDNIVMFVECKSYTENAMFKRILVDFHLLKTLYPKADFVLVQLESQLGGDYSELKEKVFGSPQTHTLLSYFDVDIEIITLLKGERQVDKPIHKREYFKPLTRESLERAIKIIARKLRKWAS</sequence>
<dbReference type="AlphaFoldDB" id="A0A656D3Q3"/>
<dbReference type="OrthoDB" id="9811614at2"/>
<reference evidence="1 2" key="1">
    <citation type="submission" date="2015-11" db="EMBL/GenBank/DDBJ databases">
        <authorList>
            <person name="Varghese N."/>
        </authorList>
    </citation>
    <scope>NUCLEOTIDE SEQUENCE [LARGE SCALE GENOMIC DNA]</scope>
    <source>
        <strain evidence="1 2">JGI-24</strain>
    </source>
</reference>
<name>A0A656D3Q3_KRYT1</name>
<dbReference type="Proteomes" id="UP000243065">
    <property type="component" value="Unassembled WGS sequence"/>
</dbReference>
<gene>
    <name evidence="1" type="ORF">JGI24_00262</name>
</gene>
<dbReference type="EMBL" id="CZVU01000006">
    <property type="protein sequence ID" value="CUS97363.1"/>
    <property type="molecule type" value="Genomic_DNA"/>
</dbReference>
<accession>A0A656D3Q3</accession>
<evidence type="ECO:0008006" key="3">
    <source>
        <dbReference type="Google" id="ProtNLM"/>
    </source>
</evidence>
<evidence type="ECO:0000313" key="2">
    <source>
        <dbReference type="Proteomes" id="UP000243065"/>
    </source>
</evidence>